<proteinExistence type="predicted"/>
<evidence type="ECO:0000313" key="1">
    <source>
        <dbReference type="EMBL" id="RJT89965.1"/>
    </source>
</evidence>
<gene>
    <name evidence="1" type="ORF">D6T64_05210</name>
</gene>
<keyword evidence="2" id="KW-1185">Reference proteome</keyword>
<comment type="caution">
    <text evidence="1">The sequence shown here is derived from an EMBL/GenBank/DDBJ whole genome shotgun (WGS) entry which is preliminary data.</text>
</comment>
<sequence length="70" mass="7857">MLGDRRTNNARRYPAEFLVAKALGIEGTGRIEWTDHDVLCVTTKLEVKSTGTVQAFRPARPGDPHRYSQT</sequence>
<name>A0A3A5MLS7_9MICO</name>
<dbReference type="AlphaFoldDB" id="A0A3A5MLS7"/>
<accession>A0A3A5MLS7</accession>
<organism evidence="1 2">
    <name type="scientific">Cryobacterium melibiosiphilum</name>
    <dbReference type="NCBI Taxonomy" id="995039"/>
    <lineage>
        <taxon>Bacteria</taxon>
        <taxon>Bacillati</taxon>
        <taxon>Actinomycetota</taxon>
        <taxon>Actinomycetes</taxon>
        <taxon>Micrococcales</taxon>
        <taxon>Microbacteriaceae</taxon>
        <taxon>Cryobacterium</taxon>
    </lineage>
</organism>
<dbReference type="EMBL" id="QZVS01000066">
    <property type="protein sequence ID" value="RJT89965.1"/>
    <property type="molecule type" value="Genomic_DNA"/>
</dbReference>
<protein>
    <submittedName>
        <fullName evidence="1">Uncharacterized protein</fullName>
    </submittedName>
</protein>
<dbReference type="Proteomes" id="UP000272015">
    <property type="component" value="Unassembled WGS sequence"/>
</dbReference>
<reference evidence="1 2" key="1">
    <citation type="submission" date="2018-09" db="EMBL/GenBank/DDBJ databases">
        <title>Novel species of Cryobacterium.</title>
        <authorList>
            <person name="Liu Q."/>
            <person name="Xin Y.-H."/>
        </authorList>
    </citation>
    <scope>NUCLEOTIDE SEQUENCE [LARGE SCALE GENOMIC DNA]</scope>
    <source>
        <strain evidence="1 2">Hh39</strain>
    </source>
</reference>
<evidence type="ECO:0000313" key="2">
    <source>
        <dbReference type="Proteomes" id="UP000272015"/>
    </source>
</evidence>